<evidence type="ECO:0000256" key="3">
    <source>
        <dbReference type="ARBA" id="ARBA00022777"/>
    </source>
</evidence>
<organism evidence="9 10">
    <name type="scientific">Sorghum bicolor</name>
    <name type="common">Sorghum</name>
    <name type="synonym">Sorghum vulgare</name>
    <dbReference type="NCBI Taxonomy" id="4558"/>
    <lineage>
        <taxon>Eukaryota</taxon>
        <taxon>Viridiplantae</taxon>
        <taxon>Streptophyta</taxon>
        <taxon>Embryophyta</taxon>
        <taxon>Tracheophyta</taxon>
        <taxon>Spermatophyta</taxon>
        <taxon>Magnoliopsida</taxon>
        <taxon>Liliopsida</taxon>
        <taxon>Poales</taxon>
        <taxon>Poaceae</taxon>
        <taxon>PACMAD clade</taxon>
        <taxon>Panicoideae</taxon>
        <taxon>Andropogonodae</taxon>
        <taxon>Andropogoneae</taxon>
        <taxon>Sorghinae</taxon>
        <taxon>Sorghum</taxon>
    </lineage>
</organism>
<dbReference type="AlphaFoldDB" id="A0A921QFH4"/>
<dbReference type="SMART" id="SM00220">
    <property type="entry name" value="S_TKc"/>
    <property type="match status" value="1"/>
</dbReference>
<keyword evidence="2 5" id="KW-0547">Nucleotide-binding</keyword>
<feature type="domain" description="Protein kinase" evidence="7">
    <location>
        <begin position="31"/>
        <end position="321"/>
    </location>
</feature>
<keyword evidence="1" id="KW-0808">Transferase</keyword>
<feature type="non-terminal residue" evidence="9">
    <location>
        <position position="402"/>
    </location>
</feature>
<dbReference type="Gene3D" id="1.10.510.10">
    <property type="entry name" value="Transferase(Phosphotransferase) domain 1"/>
    <property type="match status" value="1"/>
</dbReference>
<evidence type="ECO:0000313" key="10">
    <source>
        <dbReference type="Proteomes" id="UP000807115"/>
    </source>
</evidence>
<dbReference type="InterPro" id="IPR000535">
    <property type="entry name" value="MSP_dom"/>
</dbReference>
<dbReference type="SUPFAM" id="SSF49354">
    <property type="entry name" value="PapD-like"/>
    <property type="match status" value="1"/>
</dbReference>
<dbReference type="Pfam" id="PF00069">
    <property type="entry name" value="Pkinase"/>
    <property type="match status" value="1"/>
</dbReference>
<dbReference type="InterPro" id="IPR011009">
    <property type="entry name" value="Kinase-like_dom_sf"/>
</dbReference>
<comment type="caution">
    <text evidence="9">The sequence shown here is derived from an EMBL/GenBank/DDBJ whole genome shotgun (WGS) entry which is preliminary data.</text>
</comment>
<dbReference type="FunFam" id="1.10.510.10:FF:000870">
    <property type="entry name" value="OSJNBa0016N04.16-like protein"/>
    <property type="match status" value="1"/>
</dbReference>
<evidence type="ECO:0000256" key="5">
    <source>
        <dbReference type="PROSITE-ProRule" id="PRU10141"/>
    </source>
</evidence>
<dbReference type="InterPro" id="IPR008962">
    <property type="entry name" value="PapD-like_sf"/>
</dbReference>
<feature type="domain" description="MSP" evidence="8">
    <location>
        <begin position="289"/>
        <end position="402"/>
    </location>
</feature>
<comment type="similarity">
    <text evidence="6">Belongs to the protein kinase superfamily.</text>
</comment>
<dbReference type="PROSITE" id="PS00108">
    <property type="entry name" value="PROTEIN_KINASE_ST"/>
    <property type="match status" value="1"/>
</dbReference>
<dbReference type="PROSITE" id="PS00107">
    <property type="entry name" value="PROTEIN_KINASE_ATP"/>
    <property type="match status" value="1"/>
</dbReference>
<dbReference type="InterPro" id="IPR008271">
    <property type="entry name" value="Ser/Thr_kinase_AS"/>
</dbReference>
<dbReference type="GO" id="GO:0004674">
    <property type="term" value="F:protein serine/threonine kinase activity"/>
    <property type="evidence" value="ECO:0007669"/>
    <property type="project" value="UniProtKB-KW"/>
</dbReference>
<keyword evidence="4 5" id="KW-0067">ATP-binding</keyword>
<evidence type="ECO:0000256" key="4">
    <source>
        <dbReference type="ARBA" id="ARBA00022840"/>
    </source>
</evidence>
<reference evidence="9" key="1">
    <citation type="journal article" date="2019" name="BMC Genomics">
        <title>A new reference genome for Sorghum bicolor reveals high levels of sequence similarity between sweet and grain genotypes: implications for the genetics of sugar metabolism.</title>
        <authorList>
            <person name="Cooper E.A."/>
            <person name="Brenton Z.W."/>
            <person name="Flinn B.S."/>
            <person name="Jenkins J."/>
            <person name="Shu S."/>
            <person name="Flowers D."/>
            <person name="Luo F."/>
            <person name="Wang Y."/>
            <person name="Xia P."/>
            <person name="Barry K."/>
            <person name="Daum C."/>
            <person name="Lipzen A."/>
            <person name="Yoshinaga Y."/>
            <person name="Schmutz J."/>
            <person name="Saski C."/>
            <person name="Vermerris W."/>
            <person name="Kresovich S."/>
        </authorList>
    </citation>
    <scope>NUCLEOTIDE SEQUENCE</scope>
</reference>
<dbReference type="Gene3D" id="2.60.40.10">
    <property type="entry name" value="Immunoglobulins"/>
    <property type="match status" value="1"/>
</dbReference>
<keyword evidence="3" id="KW-0418">Kinase</keyword>
<dbReference type="InterPro" id="IPR013783">
    <property type="entry name" value="Ig-like_fold"/>
</dbReference>
<dbReference type="PANTHER" id="PTHR45707:SF50">
    <property type="entry name" value="VESICLE-ASSOCIATED PROTEIN 1-1"/>
    <property type="match status" value="1"/>
</dbReference>
<dbReference type="Gene3D" id="3.30.200.20">
    <property type="entry name" value="Phosphorylase Kinase, domain 1"/>
    <property type="match status" value="1"/>
</dbReference>
<evidence type="ECO:0000259" key="7">
    <source>
        <dbReference type="PROSITE" id="PS50011"/>
    </source>
</evidence>
<keyword evidence="6" id="KW-0723">Serine/threonine-protein kinase</keyword>
<sequence>MQLQVLDRTVKGSEKPANLKFQLLQLITNKFCDEQSIGHGASGVVYKGVLPNGVTIAVKRLSKHYTLDSKMFHGEVTSMMMVKHRNIVRFLGFCSQTEEQAQELGNAPQKVILAETRERLECFEYMSNGSLDSHISDELRGLEWHTRYQIIKGICEGLHHLHNEKSIIHMDLKPANILLDDHMIPKITDFGLSRLLDGKSQTMDAKRHFTWGYCSPEYLDHGTISAKSDIYSLGVIILELVTGSKNPNPNFTKVHRRWRHRPKNISDIINKLDEMGDDATDECLELVDMLGIEPLEVHLPCELNKQVSWPVELTNDTDDYFAFMISTDGLGLYNIHPDKGTVPPQSKCSVTVTLKTPEKALLQQRRRDEFTVHSTRVNGCHAAVDISGDMFSEDLGNKVVDE</sequence>
<dbReference type="GO" id="GO:0005524">
    <property type="term" value="F:ATP binding"/>
    <property type="evidence" value="ECO:0007669"/>
    <property type="project" value="UniProtKB-UniRule"/>
</dbReference>
<proteinExistence type="inferred from homology"/>
<evidence type="ECO:0000256" key="6">
    <source>
        <dbReference type="RuleBase" id="RU000304"/>
    </source>
</evidence>
<dbReference type="InterPro" id="IPR000719">
    <property type="entry name" value="Prot_kinase_dom"/>
</dbReference>
<evidence type="ECO:0000259" key="8">
    <source>
        <dbReference type="PROSITE" id="PS50202"/>
    </source>
</evidence>
<evidence type="ECO:0000256" key="1">
    <source>
        <dbReference type="ARBA" id="ARBA00022679"/>
    </source>
</evidence>
<dbReference type="Proteomes" id="UP000807115">
    <property type="component" value="Chromosome 8"/>
</dbReference>
<accession>A0A921QFH4</accession>
<evidence type="ECO:0000313" key="9">
    <source>
        <dbReference type="EMBL" id="KAG0520893.1"/>
    </source>
</evidence>
<dbReference type="Pfam" id="PF00635">
    <property type="entry name" value="Motile_Sperm"/>
    <property type="match status" value="1"/>
</dbReference>
<evidence type="ECO:0008006" key="11">
    <source>
        <dbReference type="Google" id="ProtNLM"/>
    </source>
</evidence>
<feature type="binding site" evidence="5">
    <location>
        <position position="59"/>
    </location>
    <ligand>
        <name>ATP</name>
        <dbReference type="ChEBI" id="CHEBI:30616"/>
    </ligand>
</feature>
<dbReference type="SUPFAM" id="SSF56112">
    <property type="entry name" value="Protein kinase-like (PK-like)"/>
    <property type="match status" value="1"/>
</dbReference>
<evidence type="ECO:0000256" key="2">
    <source>
        <dbReference type="ARBA" id="ARBA00022741"/>
    </source>
</evidence>
<dbReference type="InterPro" id="IPR017441">
    <property type="entry name" value="Protein_kinase_ATP_BS"/>
</dbReference>
<name>A0A921QFH4_SORBI</name>
<dbReference type="PROSITE" id="PS50011">
    <property type="entry name" value="PROTEIN_KINASE_DOM"/>
    <property type="match status" value="1"/>
</dbReference>
<gene>
    <name evidence="9" type="ORF">BDA96_08G113800</name>
</gene>
<reference evidence="9" key="2">
    <citation type="submission" date="2020-10" db="EMBL/GenBank/DDBJ databases">
        <authorList>
            <person name="Cooper E.A."/>
            <person name="Brenton Z.W."/>
            <person name="Flinn B.S."/>
            <person name="Jenkins J."/>
            <person name="Shu S."/>
            <person name="Flowers D."/>
            <person name="Luo F."/>
            <person name="Wang Y."/>
            <person name="Xia P."/>
            <person name="Barry K."/>
            <person name="Daum C."/>
            <person name="Lipzen A."/>
            <person name="Yoshinaga Y."/>
            <person name="Schmutz J."/>
            <person name="Saski C."/>
            <person name="Vermerris W."/>
            <person name="Kresovich S."/>
        </authorList>
    </citation>
    <scope>NUCLEOTIDE SEQUENCE</scope>
</reference>
<protein>
    <recommendedName>
        <fullName evidence="11">Protein kinase domain-containing protein</fullName>
    </recommendedName>
</protein>
<dbReference type="PANTHER" id="PTHR45707">
    <property type="entry name" value="C2 CALCIUM/LIPID-BINDING PLANT PHOSPHORIBOSYLTRANSFERASE FAMILY PROTEIN"/>
    <property type="match status" value="1"/>
</dbReference>
<dbReference type="PROSITE" id="PS50202">
    <property type="entry name" value="MSP"/>
    <property type="match status" value="1"/>
</dbReference>
<dbReference type="EMBL" id="CM027687">
    <property type="protein sequence ID" value="KAG0520893.1"/>
    <property type="molecule type" value="Genomic_DNA"/>
</dbReference>